<evidence type="ECO:0000313" key="1">
    <source>
        <dbReference type="EMBL" id="QCG76119.1"/>
    </source>
</evidence>
<dbReference type="Proteomes" id="UP000316733">
    <property type="component" value="Segment"/>
</dbReference>
<dbReference type="EMBL" id="MK797984">
    <property type="protein sequence ID" value="QCG76119.1"/>
    <property type="molecule type" value="Genomic_DNA"/>
</dbReference>
<evidence type="ECO:0000313" key="2">
    <source>
        <dbReference type="Proteomes" id="UP000316733"/>
    </source>
</evidence>
<keyword evidence="2" id="KW-1185">Reference proteome</keyword>
<proteinExistence type="predicted"/>
<organism evidence="1 2">
    <name type="scientific">Pseudomonas phage vB_PaeM_PA5oct</name>
    <dbReference type="NCBI Taxonomy" id="2163605"/>
    <lineage>
        <taxon>Viruses</taxon>
        <taxon>Duplodnaviria</taxon>
        <taxon>Heunggongvirae</taxon>
        <taxon>Uroviricota</taxon>
        <taxon>Caudoviricetes</taxon>
        <taxon>Arenbergviridae</taxon>
        <taxon>Wroclawvirus</taxon>
        <taxon>Wroclawvirus PA5oct</taxon>
    </lineage>
</organism>
<accession>A0A4Y5JUM2</accession>
<name>A0A4Y5JUM2_9CAUD</name>
<protein>
    <submittedName>
        <fullName evidence="1">Structural protein</fullName>
    </submittedName>
</protein>
<gene>
    <name evidence="1" type="ORF">EST35_0238</name>
</gene>
<sequence length="104" mass="11354">MKIKDILVESDEYVDRLESSLFDIITAAKAAGLSTISTKRVTDKLISMGYSVTPDQVVSQLENVPGITSVNGQVITIGNTTDITDKEDDKFSKEVSKLAMQDLK</sequence>
<reference evidence="2" key="1">
    <citation type="journal article" date="2020" name="bioRxiv">
        <title>Integrative omics analysis of Pseudomonas aeruginosa virus PA5oct highlights the molecular complexity of jumbo phages.</title>
        <authorList>
            <person name="Lood C."/>
            <person name="Danis-Wlodarczyk K."/>
            <person name="Blasdel B.G."/>
            <person name="Jang H.B."/>
            <person name="Vandenheuvel D."/>
            <person name="Briers Y."/>
            <person name="Noben J.-P."/>
            <person name="van Noort V."/>
            <person name="Drulis-Kawa Z."/>
            <person name="Lavigne R."/>
        </authorList>
    </citation>
    <scope>NUCLEOTIDE SEQUENCE [LARGE SCALE GENOMIC DNA]</scope>
</reference>